<evidence type="ECO:0000313" key="2">
    <source>
        <dbReference type="EMBL" id="CAD7277123.1"/>
    </source>
</evidence>
<dbReference type="InterPro" id="IPR036397">
    <property type="entry name" value="RNaseH_sf"/>
</dbReference>
<keyword evidence="3" id="KW-1185">Reference proteome</keyword>
<organism evidence="2">
    <name type="scientific">Notodromas monacha</name>
    <dbReference type="NCBI Taxonomy" id="399045"/>
    <lineage>
        <taxon>Eukaryota</taxon>
        <taxon>Metazoa</taxon>
        <taxon>Ecdysozoa</taxon>
        <taxon>Arthropoda</taxon>
        <taxon>Crustacea</taxon>
        <taxon>Oligostraca</taxon>
        <taxon>Ostracoda</taxon>
        <taxon>Podocopa</taxon>
        <taxon>Podocopida</taxon>
        <taxon>Cypridocopina</taxon>
        <taxon>Cypridoidea</taxon>
        <taxon>Cyprididae</taxon>
        <taxon>Notodromas</taxon>
    </lineage>
</organism>
<feature type="compositionally biased region" description="Basic and acidic residues" evidence="1">
    <location>
        <begin position="422"/>
        <end position="450"/>
    </location>
</feature>
<accession>A0A7R9BKQ4</accession>
<dbReference type="EMBL" id="CAJPEX010000802">
    <property type="protein sequence ID" value="CAG0917275.1"/>
    <property type="molecule type" value="Genomic_DNA"/>
</dbReference>
<evidence type="ECO:0000313" key="3">
    <source>
        <dbReference type="Proteomes" id="UP000678499"/>
    </source>
</evidence>
<gene>
    <name evidence="2" type="ORF">NMOB1V02_LOCUS4864</name>
</gene>
<sequence>MGCFVWGVIFRHGVGHDLIIIIEQWFYWFDFRVARDAVAYVKRELRTRGPTIVERLLSPRYLPAFSTARDLATFLRMHPDLFEIHASLVSLVPCDRDDDDDTVGNNGGPTSENKRPGRSSASVKDRVNSVLMKTLSENAGRDRAQQHLVSTTTGLLVLQPGGSDNPTDPNAAKALRSVHVVTGVKESRAIVSAVTQQRLCGVDVLGVNTGPEGAATLITLGTSDGKIHVIDVMVSPELVGEGHLKQLLEDEGVVKAAHAALEHQETGKPLHKVKNVGLAAVCEIYGSPITPVRSGGKREATSSNKAVTGSSRRDQRYWARRPLTDDMLTCAAFDVLALVPHLHDAMQARLTPGTRALLRDLCAEQVGHFIARDDVRQRKKARKLGVELAELRDKLATASPGKTMFLSNREIRLLRHMDLTDEEKEKLEGSEKVQKKLDRIQGGGRNDRISSEASISRQNLDSLGAGSDTADFPSLDSAFTDSHTSPDSSLASSTGDSRIEPVFCLIFRARAAAGGGGAGPRDADVSDCSVLK</sequence>
<feature type="region of interest" description="Disordered" evidence="1">
    <location>
        <begin position="99"/>
        <end position="126"/>
    </location>
</feature>
<feature type="compositionally biased region" description="Polar residues" evidence="1">
    <location>
        <begin position="477"/>
        <end position="495"/>
    </location>
</feature>
<dbReference type="Proteomes" id="UP000678499">
    <property type="component" value="Unassembled WGS sequence"/>
</dbReference>
<dbReference type="AlphaFoldDB" id="A0A7R9BKQ4"/>
<feature type="region of interest" description="Disordered" evidence="1">
    <location>
        <begin position="422"/>
        <end position="455"/>
    </location>
</feature>
<protein>
    <recommendedName>
        <fullName evidence="4">3'-5' exonuclease domain-containing protein</fullName>
    </recommendedName>
</protein>
<evidence type="ECO:0008006" key="4">
    <source>
        <dbReference type="Google" id="ProtNLM"/>
    </source>
</evidence>
<evidence type="ECO:0000256" key="1">
    <source>
        <dbReference type="SAM" id="MobiDB-lite"/>
    </source>
</evidence>
<dbReference type="InterPro" id="IPR012337">
    <property type="entry name" value="RNaseH-like_sf"/>
</dbReference>
<dbReference type="SUPFAM" id="SSF53098">
    <property type="entry name" value="Ribonuclease H-like"/>
    <property type="match status" value="1"/>
</dbReference>
<reference evidence="2" key="1">
    <citation type="submission" date="2020-11" db="EMBL/GenBank/DDBJ databases">
        <authorList>
            <person name="Tran Van P."/>
        </authorList>
    </citation>
    <scope>NUCLEOTIDE SEQUENCE</scope>
</reference>
<dbReference type="PANTHER" id="PTHR46814:SF1">
    <property type="entry name" value="EGALITARIAN, ISOFORM B"/>
    <property type="match status" value="1"/>
</dbReference>
<dbReference type="PANTHER" id="PTHR46814">
    <property type="entry name" value="EGALITARIAN, ISOFORM B"/>
    <property type="match status" value="1"/>
</dbReference>
<dbReference type="GO" id="GO:0003676">
    <property type="term" value="F:nucleic acid binding"/>
    <property type="evidence" value="ECO:0007669"/>
    <property type="project" value="InterPro"/>
</dbReference>
<feature type="region of interest" description="Disordered" evidence="1">
    <location>
        <begin position="513"/>
        <end position="532"/>
    </location>
</feature>
<feature type="region of interest" description="Disordered" evidence="1">
    <location>
        <begin position="474"/>
        <end position="495"/>
    </location>
</feature>
<dbReference type="Gene3D" id="3.30.420.10">
    <property type="entry name" value="Ribonuclease H-like superfamily/Ribonuclease H"/>
    <property type="match status" value="2"/>
</dbReference>
<dbReference type="OrthoDB" id="26838at2759"/>
<dbReference type="EMBL" id="OA882839">
    <property type="protein sequence ID" value="CAD7277123.1"/>
    <property type="molecule type" value="Genomic_DNA"/>
</dbReference>
<proteinExistence type="predicted"/>
<name>A0A7R9BKQ4_9CRUS</name>